<dbReference type="Gene3D" id="2.30.110.10">
    <property type="entry name" value="Electron Transport, Fmn-binding Protein, Chain A"/>
    <property type="match status" value="1"/>
</dbReference>
<dbReference type="Gene3D" id="1.20.58.290">
    <property type="entry name" value="Hypothetical membrane protein ta0354_69_121"/>
    <property type="match status" value="1"/>
</dbReference>
<accession>A0A644VQS0</accession>
<sequence>MGLLGQGITEVIAVTRDNAAPIGIIVRAGQYPKMILFKGSKTAENVAKYGWVTANFVSDSYLYPQYAFSDVAKHDLRKVFVGGMVMQLLCDADAWMAFAARVVNETKEALFVELEPVGSEYCRDELRPVNRGFNSVIDATVHATRYVMDPDPKLRELIEYHLGIVRKCGGARDLEAAELIREVCGFPDG</sequence>
<protein>
    <recommendedName>
        <fullName evidence="4">DUF447 family protein</fullName>
    </recommendedName>
</protein>
<evidence type="ECO:0008006" key="4">
    <source>
        <dbReference type="Google" id="ProtNLM"/>
    </source>
</evidence>
<dbReference type="InterPro" id="IPR007386">
    <property type="entry name" value="DUF447_N"/>
</dbReference>
<dbReference type="EMBL" id="VSSQ01000402">
    <property type="protein sequence ID" value="MPL93764.1"/>
    <property type="molecule type" value="Genomic_DNA"/>
</dbReference>
<name>A0A644VQS0_9ZZZZ</name>
<evidence type="ECO:0000313" key="3">
    <source>
        <dbReference type="EMBL" id="MPL93764.1"/>
    </source>
</evidence>
<dbReference type="SUPFAM" id="SSF50475">
    <property type="entry name" value="FMN-binding split barrel"/>
    <property type="match status" value="1"/>
</dbReference>
<evidence type="ECO:0000259" key="1">
    <source>
        <dbReference type="Pfam" id="PF04289"/>
    </source>
</evidence>
<comment type="caution">
    <text evidence="3">The sequence shown here is derived from an EMBL/GenBank/DDBJ whole genome shotgun (WGS) entry which is preliminary data.</text>
</comment>
<dbReference type="Pfam" id="PF20766">
    <property type="entry name" value="DUF447_C"/>
    <property type="match status" value="1"/>
</dbReference>
<dbReference type="AlphaFoldDB" id="A0A644VQS0"/>
<feature type="domain" description="DUF447" evidence="2">
    <location>
        <begin position="130"/>
        <end position="182"/>
    </location>
</feature>
<dbReference type="PIRSF" id="PIRSF018747">
    <property type="entry name" value="UCP018747"/>
    <property type="match status" value="1"/>
</dbReference>
<feature type="domain" description="DUF447" evidence="1">
    <location>
        <begin position="9"/>
        <end position="122"/>
    </location>
</feature>
<gene>
    <name evidence="3" type="ORF">SDC9_39911</name>
</gene>
<dbReference type="Pfam" id="PF04289">
    <property type="entry name" value="DUF447_N"/>
    <property type="match status" value="1"/>
</dbReference>
<organism evidence="3">
    <name type="scientific">bioreactor metagenome</name>
    <dbReference type="NCBI Taxonomy" id="1076179"/>
    <lineage>
        <taxon>unclassified sequences</taxon>
        <taxon>metagenomes</taxon>
        <taxon>ecological metagenomes</taxon>
    </lineage>
</organism>
<dbReference type="InterPro" id="IPR012349">
    <property type="entry name" value="Split_barrel_FMN-bd"/>
</dbReference>
<proteinExistence type="predicted"/>
<evidence type="ECO:0000259" key="2">
    <source>
        <dbReference type="Pfam" id="PF20766"/>
    </source>
</evidence>
<reference evidence="3" key="1">
    <citation type="submission" date="2019-08" db="EMBL/GenBank/DDBJ databases">
        <authorList>
            <person name="Kucharzyk K."/>
            <person name="Murdoch R.W."/>
            <person name="Higgins S."/>
            <person name="Loffler F."/>
        </authorList>
    </citation>
    <scope>NUCLEOTIDE SEQUENCE</scope>
</reference>
<dbReference type="InterPro" id="IPR016733">
    <property type="entry name" value="UCP018747"/>
</dbReference>
<dbReference type="InterPro" id="IPR049288">
    <property type="entry name" value="DUF447_C"/>
</dbReference>